<dbReference type="SUPFAM" id="SSF52540">
    <property type="entry name" value="P-loop containing nucleoside triphosphate hydrolases"/>
    <property type="match status" value="1"/>
</dbReference>
<feature type="domain" description="ABC transmembrane type-1" evidence="9">
    <location>
        <begin position="25"/>
        <end position="300"/>
    </location>
</feature>
<dbReference type="GO" id="GO:0140359">
    <property type="term" value="F:ABC-type transporter activity"/>
    <property type="evidence" value="ECO:0007669"/>
    <property type="project" value="InterPro"/>
</dbReference>
<dbReference type="EMBL" id="JACBXS010000021">
    <property type="protein sequence ID" value="NYS25580.1"/>
    <property type="molecule type" value="Genomic_DNA"/>
</dbReference>
<dbReference type="GO" id="GO:0030256">
    <property type="term" value="C:type I protein secretion system complex"/>
    <property type="evidence" value="ECO:0007669"/>
    <property type="project" value="InterPro"/>
</dbReference>
<dbReference type="Pfam" id="PF00664">
    <property type="entry name" value="ABC_membrane"/>
    <property type="match status" value="1"/>
</dbReference>
<feature type="domain" description="ABC transporter" evidence="8">
    <location>
        <begin position="331"/>
        <end position="567"/>
    </location>
</feature>
<dbReference type="PROSITE" id="PS00211">
    <property type="entry name" value="ABC_TRANSPORTER_1"/>
    <property type="match status" value="1"/>
</dbReference>
<dbReference type="AlphaFoldDB" id="A0A7Z0KYU8"/>
<proteinExistence type="predicted"/>
<gene>
    <name evidence="10" type="ORF">HUK65_11305</name>
</gene>
<dbReference type="GO" id="GO:0005524">
    <property type="term" value="F:ATP binding"/>
    <property type="evidence" value="ECO:0007669"/>
    <property type="project" value="UniProtKB-KW"/>
</dbReference>
<accession>A0A7Z0KYU8</accession>
<keyword evidence="5 7" id="KW-1133">Transmembrane helix</keyword>
<evidence type="ECO:0000256" key="5">
    <source>
        <dbReference type="ARBA" id="ARBA00022989"/>
    </source>
</evidence>
<dbReference type="PROSITE" id="PS50929">
    <property type="entry name" value="ABC_TM1F"/>
    <property type="match status" value="1"/>
</dbReference>
<keyword evidence="6 7" id="KW-0472">Membrane</keyword>
<dbReference type="InterPro" id="IPR010128">
    <property type="entry name" value="ATPase_T1SS_PrtD-like"/>
</dbReference>
<evidence type="ECO:0000313" key="11">
    <source>
        <dbReference type="Proteomes" id="UP000529417"/>
    </source>
</evidence>
<dbReference type="GO" id="GO:0034040">
    <property type="term" value="F:ATPase-coupled lipid transmembrane transporter activity"/>
    <property type="evidence" value="ECO:0007669"/>
    <property type="project" value="TreeGrafter"/>
</dbReference>
<dbReference type="PANTHER" id="PTHR24221:SF248">
    <property type="entry name" value="ABC TRANSPORTER TRANSMEMBRANE REGION"/>
    <property type="match status" value="1"/>
</dbReference>
<name>A0A7Z0KYU8_9RHOB</name>
<keyword evidence="4" id="KW-0067">ATP-binding</keyword>
<dbReference type="GO" id="GO:0016887">
    <property type="term" value="F:ATP hydrolysis activity"/>
    <property type="evidence" value="ECO:0007669"/>
    <property type="project" value="InterPro"/>
</dbReference>
<dbReference type="Proteomes" id="UP000529417">
    <property type="component" value="Unassembled WGS sequence"/>
</dbReference>
<dbReference type="InterPro" id="IPR039421">
    <property type="entry name" value="Type_1_exporter"/>
</dbReference>
<dbReference type="Gene3D" id="3.40.50.300">
    <property type="entry name" value="P-loop containing nucleotide triphosphate hydrolases"/>
    <property type="match status" value="1"/>
</dbReference>
<evidence type="ECO:0000259" key="8">
    <source>
        <dbReference type="PROSITE" id="PS50893"/>
    </source>
</evidence>
<keyword evidence="3" id="KW-0547">Nucleotide-binding</keyword>
<evidence type="ECO:0000313" key="10">
    <source>
        <dbReference type="EMBL" id="NYS25580.1"/>
    </source>
</evidence>
<dbReference type="PROSITE" id="PS50893">
    <property type="entry name" value="ABC_TRANSPORTER_2"/>
    <property type="match status" value="1"/>
</dbReference>
<organism evidence="10 11">
    <name type="scientific">Rhabdonatronobacter sediminivivens</name>
    <dbReference type="NCBI Taxonomy" id="2743469"/>
    <lineage>
        <taxon>Bacteria</taxon>
        <taxon>Pseudomonadati</taxon>
        <taxon>Pseudomonadota</taxon>
        <taxon>Alphaproteobacteria</taxon>
        <taxon>Rhodobacterales</taxon>
        <taxon>Paracoccaceae</taxon>
        <taxon>Rhabdonatronobacter</taxon>
    </lineage>
</organism>
<feature type="transmembrane region" description="Helical" evidence="7">
    <location>
        <begin position="59"/>
        <end position="79"/>
    </location>
</feature>
<sequence length="581" mass="62560">MRLGMTGTTELRKARNQSAHLFLSVFLFSIFVNLLMLTGPIYMLQIYDRVLGSRSLETLTALTVLVGFLFAMMAVFDYARGRVIARAGARFQAMLDGRTFNATLRQSADRDSPRGATGLRDLESIQRLFTSPAPMTFFDIPWTPLFIAVIFMLHPWLGILALLGGTVLILLTLAHQFLTRQPVGQAQASTQRADRFADQVQLQAETIRSMGMGAEVRAIWQKMRSQALDQTVSASDRTGVFTTSTKALRLFLQSAMLGLGAYLVLLNQLTPGAMIAGSILLGRALAPIEQGIGQWPLVQAAQRGWHGLGKLLSETAPEAERTPLPRPKAHLKAEQITVMAPGENIPLLHGISFEVTPGQAMGVIGVSGSGKSTLARVLTGLIQPVSGTLRLDGATLDQYPPDVLGKYMGYVPQSVGLLEGTVAQNIARMESDADKNRIVEAAKAANAHDLILKFPDGYDTFLPEGIGRLSGGQMQRIALARALYNDPVVVVLDEPNSNLDAAGTAALNHAIRSLKAEGKAVVIMAHRPAAISECDVLLMLEDGQSRAFGPRDQVLAQVLEPGRRTAGTISPAVPRQSGGKA</sequence>
<dbReference type="InterPro" id="IPR036640">
    <property type="entry name" value="ABC1_TM_sf"/>
</dbReference>
<dbReference type="PANTHER" id="PTHR24221">
    <property type="entry name" value="ATP-BINDING CASSETTE SUB-FAMILY B"/>
    <property type="match status" value="1"/>
</dbReference>
<dbReference type="SUPFAM" id="SSF90123">
    <property type="entry name" value="ABC transporter transmembrane region"/>
    <property type="match status" value="1"/>
</dbReference>
<dbReference type="GO" id="GO:0030253">
    <property type="term" value="P:protein secretion by the type I secretion system"/>
    <property type="evidence" value="ECO:0007669"/>
    <property type="project" value="InterPro"/>
</dbReference>
<evidence type="ECO:0000256" key="3">
    <source>
        <dbReference type="ARBA" id="ARBA00022741"/>
    </source>
</evidence>
<keyword evidence="11" id="KW-1185">Reference proteome</keyword>
<protein>
    <submittedName>
        <fullName evidence="10">Type I secretion system permease/ATPase</fullName>
    </submittedName>
</protein>
<dbReference type="InterPro" id="IPR003439">
    <property type="entry name" value="ABC_transporter-like_ATP-bd"/>
</dbReference>
<keyword evidence="2 7" id="KW-0812">Transmembrane</keyword>
<dbReference type="InterPro" id="IPR017871">
    <property type="entry name" value="ABC_transporter-like_CS"/>
</dbReference>
<dbReference type="GO" id="GO:0005886">
    <property type="term" value="C:plasma membrane"/>
    <property type="evidence" value="ECO:0007669"/>
    <property type="project" value="UniProtKB-SubCell"/>
</dbReference>
<evidence type="ECO:0000256" key="6">
    <source>
        <dbReference type="ARBA" id="ARBA00023136"/>
    </source>
</evidence>
<dbReference type="NCBIfam" id="TIGR01842">
    <property type="entry name" value="type_I_sec_PrtD"/>
    <property type="match status" value="1"/>
</dbReference>
<dbReference type="Gene3D" id="1.20.1560.10">
    <property type="entry name" value="ABC transporter type 1, transmembrane domain"/>
    <property type="match status" value="1"/>
</dbReference>
<evidence type="ECO:0000259" key="9">
    <source>
        <dbReference type="PROSITE" id="PS50929"/>
    </source>
</evidence>
<dbReference type="InterPro" id="IPR027417">
    <property type="entry name" value="P-loop_NTPase"/>
</dbReference>
<dbReference type="InterPro" id="IPR011527">
    <property type="entry name" value="ABC1_TM_dom"/>
</dbReference>
<feature type="transmembrane region" description="Helical" evidence="7">
    <location>
        <begin position="21"/>
        <end position="47"/>
    </location>
</feature>
<comment type="subcellular location">
    <subcellularLocation>
        <location evidence="1">Cell membrane</location>
        <topology evidence="1">Multi-pass membrane protein</topology>
    </subcellularLocation>
</comment>
<evidence type="ECO:0000256" key="1">
    <source>
        <dbReference type="ARBA" id="ARBA00004651"/>
    </source>
</evidence>
<evidence type="ECO:0000256" key="4">
    <source>
        <dbReference type="ARBA" id="ARBA00022840"/>
    </source>
</evidence>
<dbReference type="SMART" id="SM00382">
    <property type="entry name" value="AAA"/>
    <property type="match status" value="1"/>
</dbReference>
<evidence type="ECO:0000256" key="2">
    <source>
        <dbReference type="ARBA" id="ARBA00022692"/>
    </source>
</evidence>
<dbReference type="Pfam" id="PF00005">
    <property type="entry name" value="ABC_tran"/>
    <property type="match status" value="1"/>
</dbReference>
<evidence type="ECO:0000256" key="7">
    <source>
        <dbReference type="SAM" id="Phobius"/>
    </source>
</evidence>
<comment type="caution">
    <text evidence="10">The sequence shown here is derived from an EMBL/GenBank/DDBJ whole genome shotgun (WGS) entry which is preliminary data.</text>
</comment>
<dbReference type="InterPro" id="IPR003593">
    <property type="entry name" value="AAA+_ATPase"/>
</dbReference>
<reference evidence="10 11" key="1">
    <citation type="journal article" date="2000" name="Arch. Microbiol.">
        <title>Rhodobaca bogoriensis gen. nov. and sp. nov., an alkaliphilic purple nonsulfur bacterium from African Rift Valley soda lakes.</title>
        <authorList>
            <person name="Milford A.D."/>
            <person name="Achenbach L.A."/>
            <person name="Jung D.O."/>
            <person name="Madigan M.T."/>
        </authorList>
    </citation>
    <scope>NUCLEOTIDE SEQUENCE [LARGE SCALE GENOMIC DNA]</scope>
    <source>
        <strain evidence="10 11">2376</strain>
    </source>
</reference>